<sequence length="102" mass="11253">MLVWVVSLSAKKLIPPSLTAKDHVFGIRSLIGFGKLVGPLVHSVLYPRYTTLTLSLKTFRREPDISEFDWPFTPNHSSSPSFSTLVGSVLQCVLPHLQPGHG</sequence>
<evidence type="ECO:0000313" key="1">
    <source>
        <dbReference type="EMBL" id="SVB61717.1"/>
    </source>
</evidence>
<name>A0A382FHV2_9ZZZZ</name>
<protein>
    <submittedName>
        <fullName evidence="1">Uncharacterized protein</fullName>
    </submittedName>
</protein>
<gene>
    <name evidence="1" type="ORF">METZ01_LOCUS214571</name>
</gene>
<accession>A0A382FHV2</accession>
<reference evidence="1" key="1">
    <citation type="submission" date="2018-05" db="EMBL/GenBank/DDBJ databases">
        <authorList>
            <person name="Lanie J.A."/>
            <person name="Ng W.-L."/>
            <person name="Kazmierczak K.M."/>
            <person name="Andrzejewski T.M."/>
            <person name="Davidsen T.M."/>
            <person name="Wayne K.J."/>
            <person name="Tettelin H."/>
            <person name="Glass J.I."/>
            <person name="Rusch D."/>
            <person name="Podicherti R."/>
            <person name="Tsui H.-C.T."/>
            <person name="Winkler M.E."/>
        </authorList>
    </citation>
    <scope>NUCLEOTIDE SEQUENCE</scope>
</reference>
<proteinExistence type="predicted"/>
<dbReference type="AlphaFoldDB" id="A0A382FHV2"/>
<dbReference type="EMBL" id="UINC01049665">
    <property type="protein sequence ID" value="SVB61717.1"/>
    <property type="molecule type" value="Genomic_DNA"/>
</dbReference>
<organism evidence="1">
    <name type="scientific">marine metagenome</name>
    <dbReference type="NCBI Taxonomy" id="408172"/>
    <lineage>
        <taxon>unclassified sequences</taxon>
        <taxon>metagenomes</taxon>
        <taxon>ecological metagenomes</taxon>
    </lineage>
</organism>